<keyword evidence="8" id="KW-0746">Sphingolipid metabolism</keyword>
<evidence type="ECO:0000256" key="3">
    <source>
        <dbReference type="ARBA" id="ARBA00004991"/>
    </source>
</evidence>
<dbReference type="PANTHER" id="PTHR16320">
    <property type="entry name" value="SPHINGOMYELINASE FAMILY MEMBER"/>
    <property type="match status" value="1"/>
</dbReference>
<dbReference type="GO" id="GO:0004527">
    <property type="term" value="F:exonuclease activity"/>
    <property type="evidence" value="ECO:0007669"/>
    <property type="project" value="UniProtKB-KW"/>
</dbReference>
<keyword evidence="13" id="KW-0540">Nuclease</keyword>
<dbReference type="Proteomes" id="UP000199114">
    <property type="component" value="Unassembled WGS sequence"/>
</dbReference>
<dbReference type="InterPro" id="IPR006311">
    <property type="entry name" value="TAT_signal"/>
</dbReference>
<keyword evidence="10" id="KW-0443">Lipid metabolism</keyword>
<comment type="pathway">
    <text evidence="2">Lipid metabolism; sphingolipid metabolism.</text>
</comment>
<keyword evidence="9" id="KW-1133">Transmembrane helix</keyword>
<evidence type="ECO:0000313" key="14">
    <source>
        <dbReference type="Proteomes" id="UP000199114"/>
    </source>
</evidence>
<dbReference type="InterPro" id="IPR038772">
    <property type="entry name" value="Sph/SMPD2-like"/>
</dbReference>
<evidence type="ECO:0000313" key="13">
    <source>
        <dbReference type="EMBL" id="SER16769.1"/>
    </source>
</evidence>
<keyword evidence="11" id="KW-0472">Membrane</keyword>
<evidence type="ECO:0000256" key="11">
    <source>
        <dbReference type="ARBA" id="ARBA00023136"/>
    </source>
</evidence>
<dbReference type="OrthoDB" id="167026at2157"/>
<keyword evidence="14" id="KW-1185">Reference proteome</keyword>
<dbReference type="InterPro" id="IPR036691">
    <property type="entry name" value="Endo/exonu/phosph_ase_sf"/>
</dbReference>
<keyword evidence="13" id="KW-0255">Endonuclease</keyword>
<protein>
    <submittedName>
        <fullName evidence="13">Endonuclease/Exonuclease/phosphatase family protein</fullName>
    </submittedName>
</protein>
<feature type="domain" description="Endonuclease/exonuclease/phosphatase" evidence="12">
    <location>
        <begin position="74"/>
        <end position="320"/>
    </location>
</feature>
<evidence type="ECO:0000256" key="4">
    <source>
        <dbReference type="ARBA" id="ARBA00022692"/>
    </source>
</evidence>
<dbReference type="GO" id="GO:0016020">
    <property type="term" value="C:membrane"/>
    <property type="evidence" value="ECO:0007669"/>
    <property type="project" value="UniProtKB-SubCell"/>
</dbReference>
<keyword evidence="4" id="KW-0812">Transmembrane</keyword>
<dbReference type="AlphaFoldDB" id="A0A1H9LZM1"/>
<dbReference type="InterPro" id="IPR005135">
    <property type="entry name" value="Endo/exonuclease/phosphatase"/>
</dbReference>
<dbReference type="Pfam" id="PF03372">
    <property type="entry name" value="Exo_endo_phos"/>
    <property type="match status" value="1"/>
</dbReference>
<dbReference type="PROSITE" id="PS51318">
    <property type="entry name" value="TAT"/>
    <property type="match status" value="1"/>
</dbReference>
<keyword evidence="5" id="KW-0479">Metal-binding</keyword>
<evidence type="ECO:0000259" key="12">
    <source>
        <dbReference type="Pfam" id="PF03372"/>
    </source>
</evidence>
<evidence type="ECO:0000256" key="8">
    <source>
        <dbReference type="ARBA" id="ARBA00022919"/>
    </source>
</evidence>
<dbReference type="Gene3D" id="3.60.10.10">
    <property type="entry name" value="Endonuclease/exonuclease/phosphatase"/>
    <property type="match status" value="1"/>
</dbReference>
<evidence type="ECO:0000256" key="6">
    <source>
        <dbReference type="ARBA" id="ARBA00022801"/>
    </source>
</evidence>
<comment type="pathway">
    <text evidence="3">Sphingolipid metabolism.</text>
</comment>
<accession>A0A1H9LZM1</accession>
<keyword evidence="13" id="KW-0269">Exonuclease</keyword>
<dbReference type="GO" id="GO:0006665">
    <property type="term" value="P:sphingolipid metabolic process"/>
    <property type="evidence" value="ECO:0007669"/>
    <property type="project" value="UniProtKB-KW"/>
</dbReference>
<sequence>MTNDTHPPAVRRRTAIKAGAAGIGGVVLGASGLPVAGRAAPESYRFLWVNSWLTDGIEGVLGSSLNVAAKPQYQERAVELGRRLGEGGYDIVGLCEVFNDEQDSVETEYVDVVGSGEAIPGPEPDGGEKGAGLLDLVSNVEVTDQATIEYEAEPDGNLTYVDAHVGKGANYAELDLGPGAVDLFTTHLVTGSLLPWADGGDEDIPALRGQQLNELGEFVDEQSSPENVTVVAGDFNIAPDGEAADDLEAFAADAGLNDAWLDHGSGPGGTNDGAIIDGCAFDPNDAPPAYCPIDDAGKRIDYVFLEAPTADHAMELNVEAMDRRVFWRERASPDQFYADDAEEVPNYVTDHVGLELSLTATSA</sequence>
<dbReference type="PANTHER" id="PTHR16320:SF24">
    <property type="entry name" value="PHOSPHODIESTERASE, PUTATIVE-RELATED"/>
    <property type="match status" value="1"/>
</dbReference>
<evidence type="ECO:0000256" key="5">
    <source>
        <dbReference type="ARBA" id="ARBA00022723"/>
    </source>
</evidence>
<dbReference type="RefSeq" id="WP_090618816.1">
    <property type="nucleotide sequence ID" value="NZ_FOFD01000004.1"/>
</dbReference>
<proteinExistence type="predicted"/>
<evidence type="ECO:0000256" key="1">
    <source>
        <dbReference type="ARBA" id="ARBA00004141"/>
    </source>
</evidence>
<gene>
    <name evidence="13" type="ORF">SAMN04489841_3144</name>
</gene>
<evidence type="ECO:0000256" key="7">
    <source>
        <dbReference type="ARBA" id="ARBA00022842"/>
    </source>
</evidence>
<dbReference type="EMBL" id="FOFD01000004">
    <property type="protein sequence ID" value="SER16769.1"/>
    <property type="molecule type" value="Genomic_DNA"/>
</dbReference>
<dbReference type="GO" id="GO:0004767">
    <property type="term" value="F:sphingomyelin phosphodiesterase activity"/>
    <property type="evidence" value="ECO:0007669"/>
    <property type="project" value="InterPro"/>
</dbReference>
<keyword evidence="6" id="KW-0378">Hydrolase</keyword>
<name>A0A1H9LZM1_9EURY</name>
<keyword evidence="7" id="KW-0460">Magnesium</keyword>
<comment type="subcellular location">
    <subcellularLocation>
        <location evidence="1">Membrane</location>
        <topology evidence="1">Multi-pass membrane protein</topology>
    </subcellularLocation>
</comment>
<dbReference type="GO" id="GO:0004519">
    <property type="term" value="F:endonuclease activity"/>
    <property type="evidence" value="ECO:0007669"/>
    <property type="project" value="UniProtKB-KW"/>
</dbReference>
<evidence type="ECO:0000256" key="10">
    <source>
        <dbReference type="ARBA" id="ARBA00023098"/>
    </source>
</evidence>
<organism evidence="13 14">
    <name type="scientific">Natrinema salaciae</name>
    <dbReference type="NCBI Taxonomy" id="1186196"/>
    <lineage>
        <taxon>Archaea</taxon>
        <taxon>Methanobacteriati</taxon>
        <taxon>Methanobacteriota</taxon>
        <taxon>Stenosarchaea group</taxon>
        <taxon>Halobacteria</taxon>
        <taxon>Halobacteriales</taxon>
        <taxon>Natrialbaceae</taxon>
        <taxon>Natrinema</taxon>
    </lineage>
</organism>
<evidence type="ECO:0000256" key="2">
    <source>
        <dbReference type="ARBA" id="ARBA00004760"/>
    </source>
</evidence>
<evidence type="ECO:0000256" key="9">
    <source>
        <dbReference type="ARBA" id="ARBA00022989"/>
    </source>
</evidence>
<reference evidence="14" key="1">
    <citation type="submission" date="2016-10" db="EMBL/GenBank/DDBJ databases">
        <authorList>
            <person name="Varghese N."/>
            <person name="Submissions S."/>
        </authorList>
    </citation>
    <scope>NUCLEOTIDE SEQUENCE [LARGE SCALE GENOMIC DNA]</scope>
    <source>
        <strain evidence="14">DSM 25055</strain>
    </source>
</reference>
<dbReference type="GO" id="GO:0046872">
    <property type="term" value="F:metal ion binding"/>
    <property type="evidence" value="ECO:0007669"/>
    <property type="project" value="UniProtKB-KW"/>
</dbReference>
<dbReference type="SUPFAM" id="SSF56219">
    <property type="entry name" value="DNase I-like"/>
    <property type="match status" value="1"/>
</dbReference>